<evidence type="ECO:0000256" key="1">
    <source>
        <dbReference type="SAM" id="Phobius"/>
    </source>
</evidence>
<dbReference type="EMBL" id="NJBN01000012">
    <property type="protein sequence ID" value="TKJ37594.1"/>
    <property type="molecule type" value="Genomic_DNA"/>
</dbReference>
<feature type="transmembrane region" description="Helical" evidence="1">
    <location>
        <begin position="90"/>
        <end position="107"/>
    </location>
</feature>
<name>A0A532URN4_UNCL8</name>
<sequence length="183" mass="20683">MKSIKKGKIHLSDELLVREQGGVQWIPIQDIDQFKFEANEPNGSSTSAVVSSPGDIFDHVRQPGFNLSAFCYGAFWYFLHKMPAIGRRKLIVTIILMFTAFAGGILLEFTPIPITLLLLAVWSISALHSAWRADHDLNLLQIKRFHQETTTPHDEGSGFEHIPLSEDDIVDLYIPTLREKILN</sequence>
<organism evidence="2 3">
    <name type="scientific">candidate division LCP-89 bacterium B3_LCP</name>
    <dbReference type="NCBI Taxonomy" id="2012998"/>
    <lineage>
        <taxon>Bacteria</taxon>
        <taxon>Pseudomonadati</taxon>
        <taxon>Bacteria division LCP-89</taxon>
    </lineage>
</organism>
<evidence type="ECO:0000313" key="3">
    <source>
        <dbReference type="Proteomes" id="UP000319619"/>
    </source>
</evidence>
<dbReference type="AlphaFoldDB" id="A0A532URN4"/>
<keyword evidence="1" id="KW-0472">Membrane</keyword>
<proteinExistence type="predicted"/>
<comment type="caution">
    <text evidence="2">The sequence shown here is derived from an EMBL/GenBank/DDBJ whole genome shotgun (WGS) entry which is preliminary data.</text>
</comment>
<gene>
    <name evidence="2" type="ORF">CEE37_13860</name>
</gene>
<evidence type="ECO:0000313" key="2">
    <source>
        <dbReference type="EMBL" id="TKJ37594.1"/>
    </source>
</evidence>
<accession>A0A532URN4</accession>
<protein>
    <recommendedName>
        <fullName evidence="4">DUF2628 domain-containing protein</fullName>
    </recommendedName>
</protein>
<evidence type="ECO:0008006" key="4">
    <source>
        <dbReference type="Google" id="ProtNLM"/>
    </source>
</evidence>
<reference evidence="2 3" key="1">
    <citation type="submission" date="2017-06" db="EMBL/GenBank/DDBJ databases">
        <title>Novel microbial phyla capable of carbon fixation and sulfur reduction in deep-sea sediments.</title>
        <authorList>
            <person name="Huang J."/>
            <person name="Baker B."/>
            <person name="Wang Y."/>
        </authorList>
    </citation>
    <scope>NUCLEOTIDE SEQUENCE [LARGE SCALE GENOMIC DNA]</scope>
    <source>
        <strain evidence="2">B3_LCP</strain>
    </source>
</reference>
<keyword evidence="1" id="KW-1133">Transmembrane helix</keyword>
<keyword evidence="1" id="KW-0812">Transmembrane</keyword>
<dbReference type="Proteomes" id="UP000319619">
    <property type="component" value="Unassembled WGS sequence"/>
</dbReference>